<dbReference type="SUPFAM" id="SSF48371">
    <property type="entry name" value="ARM repeat"/>
    <property type="match status" value="1"/>
</dbReference>
<dbReference type="InterPro" id="IPR051137">
    <property type="entry name" value="PP4R3-like"/>
</dbReference>
<dbReference type="GO" id="GO:0072542">
    <property type="term" value="F:protein phosphatase activator activity"/>
    <property type="evidence" value="ECO:0007669"/>
    <property type="project" value="TreeGrafter"/>
</dbReference>
<keyword evidence="4" id="KW-1185">Reference proteome</keyword>
<dbReference type="Proteomes" id="UP000796761">
    <property type="component" value="Unassembled WGS sequence"/>
</dbReference>
<feature type="domain" description="Serine/threonine-protein phosphatase 4 regulatory subunit 3-like central" evidence="2">
    <location>
        <begin position="24"/>
        <end position="511"/>
    </location>
</feature>
<dbReference type="InterPro" id="IPR006887">
    <property type="entry name" value="P4R3-like_central_dom"/>
</dbReference>
<dbReference type="OrthoDB" id="27483at2759"/>
<protein>
    <recommendedName>
        <fullName evidence="2">Serine/threonine-protein phosphatase 4 regulatory subunit 3-like central domain-containing protein</fullName>
    </recommendedName>
</protein>
<dbReference type="InterPro" id="IPR011989">
    <property type="entry name" value="ARM-like"/>
</dbReference>
<dbReference type="PANTHER" id="PTHR23318">
    <property type="entry name" value="ATP SYNTHASE GAMMA-RELATED"/>
    <property type="match status" value="1"/>
</dbReference>
<dbReference type="Gene3D" id="1.25.10.10">
    <property type="entry name" value="Leucine-rich Repeat Variant"/>
    <property type="match status" value="1"/>
</dbReference>
<dbReference type="GO" id="GO:0005654">
    <property type="term" value="C:nucleoplasm"/>
    <property type="evidence" value="ECO:0007669"/>
    <property type="project" value="TreeGrafter"/>
</dbReference>
<sequence>MPKEMGRLSNFIDLPTCELHRLTEIAELLTSVRLSRTRKARLALALKSGGYIPKLVEIFQICESEKDTEGLRHLFDVVRGILFLDKATLFEVIFSDECILGVVGCLEYDPCLAQPAQHREFLTNAAKLHEAIPIQDPELKKKISRVFRAQYIQAIITPNPSEGFLSTLNSFISSSKEEILRELQKDEAFLPKVFAQLANEATSSEQQCELMKFFKEFCAFSFMSRERRNEFLQTLGKLGFLPTLEKLMATDDLQVRSTATDILSYLVEFSPAIVQDFALQEARQSENDTQLIIKVIEQMICTPDPEFGGDNQLMEIFCALINTDKMLARVSHLEVFEFLDIFYDRYIHILTAPLLAHTAEEWHEIENYQKAEILATVLKMLSFCVERHRYHMKIYVIKNDLLRRTLVLMKSKHKFLALSALRFMRKIIGQKDELYNHYITLGNLFEPVVNAVVDNKNRCNILKSASMEMFEFIQRENINFLIAHIVENFSDALESVKPTHTFQGLKTKYEQAKDQQKKKLDSVPSVLPVETFAKEAIVSPVDEGLQTSAGEEKAAPTSPPRSKDSSPTYTTLTTVMEAPKRGLFEIFGFPDDEDDEAAPKKRARLDS</sequence>
<evidence type="ECO:0000313" key="3">
    <source>
        <dbReference type="EMBL" id="TRZ14155.1"/>
    </source>
</evidence>
<dbReference type="InterPro" id="IPR016024">
    <property type="entry name" value="ARM-type_fold"/>
</dbReference>
<organism evidence="3 4">
    <name type="scientific">Zosterops borbonicus</name>
    <dbReference type="NCBI Taxonomy" id="364589"/>
    <lineage>
        <taxon>Eukaryota</taxon>
        <taxon>Metazoa</taxon>
        <taxon>Chordata</taxon>
        <taxon>Craniata</taxon>
        <taxon>Vertebrata</taxon>
        <taxon>Euteleostomi</taxon>
        <taxon>Archelosauria</taxon>
        <taxon>Archosauria</taxon>
        <taxon>Dinosauria</taxon>
        <taxon>Saurischia</taxon>
        <taxon>Theropoda</taxon>
        <taxon>Coelurosauria</taxon>
        <taxon>Aves</taxon>
        <taxon>Neognathae</taxon>
        <taxon>Neoaves</taxon>
        <taxon>Telluraves</taxon>
        <taxon>Australaves</taxon>
        <taxon>Passeriformes</taxon>
        <taxon>Sylvioidea</taxon>
        <taxon>Zosteropidae</taxon>
        <taxon>Zosterops</taxon>
    </lineage>
</organism>
<proteinExistence type="predicted"/>
<dbReference type="PANTHER" id="PTHR23318:SF18">
    <property type="entry name" value="SERINE_THREONINE-PROTEIN PHOSPHATASE 4 REGULATORY SUBUNIT 3B"/>
    <property type="match status" value="1"/>
</dbReference>
<accession>A0A8K1GA64</accession>
<name>A0A8K1GA64_9PASS</name>
<gene>
    <name evidence="3" type="ORF">HGM15179_012946</name>
</gene>
<feature type="region of interest" description="Disordered" evidence="1">
    <location>
        <begin position="543"/>
        <end position="607"/>
    </location>
</feature>
<dbReference type="AlphaFoldDB" id="A0A8K1GA64"/>
<evidence type="ECO:0000256" key="1">
    <source>
        <dbReference type="SAM" id="MobiDB-lite"/>
    </source>
</evidence>
<dbReference type="GO" id="GO:0006974">
    <property type="term" value="P:DNA damage response"/>
    <property type="evidence" value="ECO:0007669"/>
    <property type="project" value="TreeGrafter"/>
</dbReference>
<evidence type="ECO:0000313" key="4">
    <source>
        <dbReference type="Proteomes" id="UP000796761"/>
    </source>
</evidence>
<evidence type="ECO:0000259" key="2">
    <source>
        <dbReference type="Pfam" id="PF04802"/>
    </source>
</evidence>
<dbReference type="GO" id="GO:0030289">
    <property type="term" value="C:protein phosphatase 4 complex"/>
    <property type="evidence" value="ECO:0007669"/>
    <property type="project" value="TreeGrafter"/>
</dbReference>
<reference evidence="3" key="1">
    <citation type="submission" date="2019-04" db="EMBL/GenBank/DDBJ databases">
        <title>Genome assembly of Zosterops borbonicus 15179.</title>
        <authorList>
            <person name="Leroy T."/>
            <person name="Anselmetti Y."/>
            <person name="Tilak M.-K."/>
            <person name="Nabholz B."/>
        </authorList>
    </citation>
    <scope>NUCLEOTIDE SEQUENCE</scope>
    <source>
        <strain evidence="3">HGM_15179</strain>
        <tissue evidence="3">Muscle</tissue>
    </source>
</reference>
<feature type="compositionally biased region" description="Polar residues" evidence="1">
    <location>
        <begin position="565"/>
        <end position="574"/>
    </location>
</feature>
<dbReference type="EMBL" id="SWJQ01000458">
    <property type="protein sequence ID" value="TRZ14155.1"/>
    <property type="molecule type" value="Genomic_DNA"/>
</dbReference>
<dbReference type="Pfam" id="PF04802">
    <property type="entry name" value="PP4R3"/>
    <property type="match status" value="1"/>
</dbReference>
<comment type="caution">
    <text evidence="3">The sequence shown here is derived from an EMBL/GenBank/DDBJ whole genome shotgun (WGS) entry which is preliminary data.</text>
</comment>